<protein>
    <recommendedName>
        <fullName evidence="4">Transposase</fullName>
    </recommendedName>
</protein>
<accession>A0ABS3LX59</accession>
<proteinExistence type="predicted"/>
<dbReference type="Proteomes" id="UP000664771">
    <property type="component" value="Unassembled WGS sequence"/>
</dbReference>
<organism evidence="2 3">
    <name type="scientific">Acetobacter sacchari</name>
    <dbReference type="NCBI Taxonomy" id="2661687"/>
    <lineage>
        <taxon>Bacteria</taxon>
        <taxon>Pseudomonadati</taxon>
        <taxon>Pseudomonadota</taxon>
        <taxon>Alphaproteobacteria</taxon>
        <taxon>Acetobacterales</taxon>
        <taxon>Acetobacteraceae</taxon>
        <taxon>Acetobacter</taxon>
    </lineage>
</organism>
<comment type="caution">
    <text evidence="2">The sequence shown here is derived from an EMBL/GenBank/DDBJ whole genome shotgun (WGS) entry which is preliminary data.</text>
</comment>
<evidence type="ECO:0000313" key="3">
    <source>
        <dbReference type="Proteomes" id="UP000664771"/>
    </source>
</evidence>
<feature type="region of interest" description="Disordered" evidence="1">
    <location>
        <begin position="39"/>
        <end position="58"/>
    </location>
</feature>
<evidence type="ECO:0000313" key="2">
    <source>
        <dbReference type="EMBL" id="MBO1360473.1"/>
    </source>
</evidence>
<sequence>MPNDLSPWTAVYHQSRRWMDGGCFEAVVHDLRAVPLLAEREQAEPKAANRQPDTAFDR</sequence>
<dbReference type="EMBL" id="JAFVMF010000011">
    <property type="protein sequence ID" value="MBO1360473.1"/>
    <property type="molecule type" value="Genomic_DNA"/>
</dbReference>
<name>A0ABS3LX59_9PROT</name>
<reference evidence="2 3" key="1">
    <citation type="submission" date="2021-03" db="EMBL/GenBank/DDBJ databases">
        <title>The complete genome sequence of Acetobacter sacchari TBRC 11175.</title>
        <authorList>
            <person name="Charoenyingcharoen P."/>
            <person name="Yukphan P."/>
        </authorList>
    </citation>
    <scope>NUCLEOTIDE SEQUENCE [LARGE SCALE GENOMIC DNA]</scope>
    <source>
        <strain evidence="2 3">TBRC 11175</strain>
    </source>
</reference>
<evidence type="ECO:0000256" key="1">
    <source>
        <dbReference type="SAM" id="MobiDB-lite"/>
    </source>
</evidence>
<keyword evidence="3" id="KW-1185">Reference proteome</keyword>
<gene>
    <name evidence="2" type="ORF">J2D73_11805</name>
</gene>
<evidence type="ECO:0008006" key="4">
    <source>
        <dbReference type="Google" id="ProtNLM"/>
    </source>
</evidence>
<dbReference type="RefSeq" id="WP_207881748.1">
    <property type="nucleotide sequence ID" value="NZ_JAFVMF010000011.1"/>
</dbReference>